<dbReference type="InterPro" id="IPR051531">
    <property type="entry name" value="N-acetyltransferase"/>
</dbReference>
<name>A0A8J7KH96_9FLAO</name>
<protein>
    <submittedName>
        <fullName evidence="2">GNAT family N-acetyltransferase</fullName>
    </submittedName>
</protein>
<dbReference type="RefSeq" id="WP_194181606.1">
    <property type="nucleotide sequence ID" value="NZ_JADGIK010000001.1"/>
</dbReference>
<dbReference type="PANTHER" id="PTHR43792">
    <property type="entry name" value="GNAT FAMILY, PUTATIVE (AFU_ORTHOLOGUE AFUA_3G00765)-RELATED-RELATED"/>
    <property type="match status" value="1"/>
</dbReference>
<proteinExistence type="predicted"/>
<keyword evidence="3" id="KW-1185">Reference proteome</keyword>
<dbReference type="InterPro" id="IPR016181">
    <property type="entry name" value="Acyl_CoA_acyltransferase"/>
</dbReference>
<dbReference type="Proteomes" id="UP000608754">
    <property type="component" value="Unassembled WGS sequence"/>
</dbReference>
<evidence type="ECO:0000259" key="1">
    <source>
        <dbReference type="PROSITE" id="PS51186"/>
    </source>
</evidence>
<gene>
    <name evidence="2" type="ORF">IM532_01120</name>
</gene>
<dbReference type="Gene3D" id="3.40.630.30">
    <property type="match status" value="1"/>
</dbReference>
<evidence type="ECO:0000313" key="2">
    <source>
        <dbReference type="EMBL" id="MBF0596076.1"/>
    </source>
</evidence>
<comment type="caution">
    <text evidence="2">The sequence shown here is derived from an EMBL/GenBank/DDBJ whole genome shotgun (WGS) entry which is preliminary data.</text>
</comment>
<feature type="domain" description="N-acetyltransferase" evidence="1">
    <location>
        <begin position="4"/>
        <end position="160"/>
    </location>
</feature>
<dbReference type="GO" id="GO:0016747">
    <property type="term" value="F:acyltransferase activity, transferring groups other than amino-acyl groups"/>
    <property type="evidence" value="ECO:0007669"/>
    <property type="project" value="InterPro"/>
</dbReference>
<dbReference type="PANTHER" id="PTHR43792:SF1">
    <property type="entry name" value="N-ACETYLTRANSFERASE DOMAIN-CONTAINING PROTEIN"/>
    <property type="match status" value="1"/>
</dbReference>
<evidence type="ECO:0000313" key="3">
    <source>
        <dbReference type="Proteomes" id="UP000608754"/>
    </source>
</evidence>
<organism evidence="2 3">
    <name type="scientific">Faecalibacter rhinopitheci</name>
    <dbReference type="NCBI Taxonomy" id="2779678"/>
    <lineage>
        <taxon>Bacteria</taxon>
        <taxon>Pseudomonadati</taxon>
        <taxon>Bacteroidota</taxon>
        <taxon>Flavobacteriia</taxon>
        <taxon>Flavobacteriales</taxon>
        <taxon>Weeksellaceae</taxon>
        <taxon>Faecalibacter</taxon>
    </lineage>
</organism>
<dbReference type="SUPFAM" id="SSF55729">
    <property type="entry name" value="Acyl-CoA N-acyltransferases (Nat)"/>
    <property type="match status" value="1"/>
</dbReference>
<sequence length="160" mass="18500">MYQLSYIKFEEEDFDLYHRIVNSDAVMKYVTGEASSLDRSESRFKEILSTNKSQTLGGYFKVYDRSQLIGLGKVEIYIKEEDTVEVGYLLMEDFWGLGYGYQVCKDLIQFARNNELAKYVIGIIDPDNIASKKILTKNGLESYFIGTENDIPTEKLRLKL</sequence>
<dbReference type="PROSITE" id="PS51186">
    <property type="entry name" value="GNAT"/>
    <property type="match status" value="1"/>
</dbReference>
<reference evidence="2" key="1">
    <citation type="submission" date="2020-10" db="EMBL/GenBank/DDBJ databases">
        <authorList>
            <person name="Lu T."/>
            <person name="Wang Q."/>
            <person name="Han X."/>
        </authorList>
    </citation>
    <scope>NUCLEOTIDE SEQUENCE</scope>
    <source>
        <strain evidence="2">WQ 117</strain>
    </source>
</reference>
<accession>A0A8J7KH96</accession>
<dbReference type="EMBL" id="JADGIK010000001">
    <property type="protein sequence ID" value="MBF0596076.1"/>
    <property type="molecule type" value="Genomic_DNA"/>
</dbReference>
<dbReference type="Pfam" id="PF13302">
    <property type="entry name" value="Acetyltransf_3"/>
    <property type="match status" value="1"/>
</dbReference>
<dbReference type="InterPro" id="IPR000182">
    <property type="entry name" value="GNAT_dom"/>
</dbReference>
<dbReference type="AlphaFoldDB" id="A0A8J7KH96"/>